<gene>
    <name evidence="2" type="ORF">F2Q70_00014211</name>
</gene>
<organism evidence="2">
    <name type="scientific">Brassica cretica</name>
    <name type="common">Mustard</name>
    <dbReference type="NCBI Taxonomy" id="69181"/>
    <lineage>
        <taxon>Eukaryota</taxon>
        <taxon>Viridiplantae</taxon>
        <taxon>Streptophyta</taxon>
        <taxon>Embryophyta</taxon>
        <taxon>Tracheophyta</taxon>
        <taxon>Spermatophyta</taxon>
        <taxon>Magnoliopsida</taxon>
        <taxon>eudicotyledons</taxon>
        <taxon>Gunneridae</taxon>
        <taxon>Pentapetalae</taxon>
        <taxon>rosids</taxon>
        <taxon>malvids</taxon>
        <taxon>Brassicales</taxon>
        <taxon>Brassicaceae</taxon>
        <taxon>Brassiceae</taxon>
        <taxon>Brassica</taxon>
    </lineage>
</organism>
<feature type="compositionally biased region" description="Basic residues" evidence="1">
    <location>
        <begin position="1"/>
        <end position="17"/>
    </location>
</feature>
<reference evidence="2" key="1">
    <citation type="submission" date="2019-12" db="EMBL/GenBank/DDBJ databases">
        <title>Genome sequencing and annotation of Brassica cretica.</title>
        <authorList>
            <person name="Studholme D.J."/>
            <person name="Sarris P.F."/>
        </authorList>
    </citation>
    <scope>NUCLEOTIDE SEQUENCE</scope>
    <source>
        <strain evidence="2">PFS-102/07</strain>
        <tissue evidence="2">Leaf</tissue>
    </source>
</reference>
<sequence>MKQKGHVSLRRRRRRKSSAVAESNRSGGSFPRRSEEIVGFSPRRRSKSAVDLVEDIANRRFLQLVRNRFVTGMKRLVIDELWHVTCVTDHSL</sequence>
<proteinExistence type="predicted"/>
<evidence type="ECO:0000313" key="2">
    <source>
        <dbReference type="EMBL" id="KAF2564759.1"/>
    </source>
</evidence>
<comment type="caution">
    <text evidence="2">The sequence shown here is derived from an EMBL/GenBank/DDBJ whole genome shotgun (WGS) entry which is preliminary data.</text>
</comment>
<feature type="region of interest" description="Disordered" evidence="1">
    <location>
        <begin position="1"/>
        <end position="46"/>
    </location>
</feature>
<evidence type="ECO:0000256" key="1">
    <source>
        <dbReference type="SAM" id="MobiDB-lite"/>
    </source>
</evidence>
<name>A0A8S9I564_BRACR</name>
<dbReference type="AlphaFoldDB" id="A0A8S9I564"/>
<protein>
    <submittedName>
        <fullName evidence="2">Uncharacterized protein</fullName>
    </submittedName>
</protein>
<dbReference type="EMBL" id="QGKY02001250">
    <property type="protein sequence ID" value="KAF2564759.1"/>
    <property type="molecule type" value="Genomic_DNA"/>
</dbReference>
<accession>A0A8S9I564</accession>